<organism evidence="2 3">
    <name type="scientific">Gordonia jinhuaensis</name>
    <dbReference type="NCBI Taxonomy" id="1517702"/>
    <lineage>
        <taxon>Bacteria</taxon>
        <taxon>Bacillati</taxon>
        <taxon>Actinomycetota</taxon>
        <taxon>Actinomycetes</taxon>
        <taxon>Mycobacteriales</taxon>
        <taxon>Gordoniaceae</taxon>
        <taxon>Gordonia</taxon>
    </lineage>
</organism>
<feature type="transmembrane region" description="Helical" evidence="1">
    <location>
        <begin position="173"/>
        <end position="193"/>
    </location>
</feature>
<reference evidence="2" key="2">
    <citation type="submission" date="2020-09" db="EMBL/GenBank/DDBJ databases">
        <authorList>
            <person name="Sun Q."/>
            <person name="Zhou Y."/>
        </authorList>
    </citation>
    <scope>NUCLEOTIDE SEQUENCE</scope>
    <source>
        <strain evidence="2">CGMCC 1.12827</strain>
    </source>
</reference>
<sequence length="224" mass="23282">MAEVAAPHEVSRTAGRRAGFTYPAATAVIAVIVCVLGAPWAGGIAAVAALVVIGMTGARWIRIRRALRGPWSPVTAHRVRVHRRMVSRSYLEVSVDSGESRWYPVYFTPAILGLPEYATGEMSAGAFRFGDIELVPAGKPRSRPPGAAHDAPTLTGRDLQERTAVASSLRRRIALDAVVVTPAAPIIAILAAVAGGGALTALATGVLAVGVAVWSVAIYGSDPS</sequence>
<keyword evidence="1" id="KW-0472">Membrane</keyword>
<dbReference type="AlphaFoldDB" id="A0A916X0A6"/>
<comment type="caution">
    <text evidence="2">The sequence shown here is derived from an EMBL/GenBank/DDBJ whole genome shotgun (WGS) entry which is preliminary data.</text>
</comment>
<evidence type="ECO:0000256" key="1">
    <source>
        <dbReference type="SAM" id="Phobius"/>
    </source>
</evidence>
<evidence type="ECO:0000313" key="3">
    <source>
        <dbReference type="Proteomes" id="UP000621454"/>
    </source>
</evidence>
<feature type="transmembrane region" description="Helical" evidence="1">
    <location>
        <begin position="199"/>
        <end position="220"/>
    </location>
</feature>
<dbReference type="Proteomes" id="UP000621454">
    <property type="component" value="Unassembled WGS sequence"/>
</dbReference>
<feature type="transmembrane region" description="Helical" evidence="1">
    <location>
        <begin position="20"/>
        <end position="38"/>
    </location>
</feature>
<dbReference type="RefSeq" id="WP_188588029.1">
    <property type="nucleotide sequence ID" value="NZ_BMGC01000036.1"/>
</dbReference>
<evidence type="ECO:0000313" key="2">
    <source>
        <dbReference type="EMBL" id="GGB43652.1"/>
    </source>
</evidence>
<name>A0A916X0A6_9ACTN</name>
<dbReference type="EMBL" id="BMGC01000036">
    <property type="protein sequence ID" value="GGB43652.1"/>
    <property type="molecule type" value="Genomic_DNA"/>
</dbReference>
<reference evidence="2" key="1">
    <citation type="journal article" date="2014" name="Int. J. Syst. Evol. Microbiol.">
        <title>Complete genome sequence of Corynebacterium casei LMG S-19264T (=DSM 44701T), isolated from a smear-ripened cheese.</title>
        <authorList>
            <consortium name="US DOE Joint Genome Institute (JGI-PGF)"/>
            <person name="Walter F."/>
            <person name="Albersmeier A."/>
            <person name="Kalinowski J."/>
            <person name="Ruckert C."/>
        </authorList>
    </citation>
    <scope>NUCLEOTIDE SEQUENCE</scope>
    <source>
        <strain evidence="2">CGMCC 1.12827</strain>
    </source>
</reference>
<gene>
    <name evidence="2" type="ORF">GCM10011489_33940</name>
</gene>
<keyword evidence="3" id="KW-1185">Reference proteome</keyword>
<keyword evidence="1" id="KW-1133">Transmembrane helix</keyword>
<keyword evidence="1" id="KW-0812">Transmembrane</keyword>
<protein>
    <submittedName>
        <fullName evidence="2">Uncharacterized protein</fullName>
    </submittedName>
</protein>
<accession>A0A916X0A6</accession>
<proteinExistence type="predicted"/>